<accession>A0ABP4H4V8</accession>
<proteinExistence type="inferred from homology"/>
<gene>
    <name evidence="5" type="ORF">GCM10009676_41440</name>
</gene>
<evidence type="ECO:0000256" key="4">
    <source>
        <dbReference type="ARBA" id="ARBA00023186"/>
    </source>
</evidence>
<organism evidence="5 6">
    <name type="scientific">Prauserella halophila</name>
    <dbReference type="NCBI Taxonomy" id="185641"/>
    <lineage>
        <taxon>Bacteria</taxon>
        <taxon>Bacillati</taxon>
        <taxon>Actinomycetota</taxon>
        <taxon>Actinomycetes</taxon>
        <taxon>Pseudonocardiales</taxon>
        <taxon>Pseudonocardiaceae</taxon>
        <taxon>Prauserella</taxon>
    </lineage>
</organism>
<evidence type="ECO:0000313" key="5">
    <source>
        <dbReference type="EMBL" id="GAA1250458.1"/>
    </source>
</evidence>
<reference evidence="6" key="1">
    <citation type="journal article" date="2019" name="Int. J. Syst. Evol. Microbiol.">
        <title>The Global Catalogue of Microorganisms (GCM) 10K type strain sequencing project: providing services to taxonomists for standard genome sequencing and annotation.</title>
        <authorList>
            <consortium name="The Broad Institute Genomics Platform"/>
            <consortium name="The Broad Institute Genome Sequencing Center for Infectious Disease"/>
            <person name="Wu L."/>
            <person name="Ma J."/>
        </authorList>
    </citation>
    <scope>NUCLEOTIDE SEQUENCE [LARGE SCALE GENOMIC DNA]</scope>
    <source>
        <strain evidence="6">JCM 13023</strain>
    </source>
</reference>
<name>A0ABP4H4V8_9PSEU</name>
<evidence type="ECO:0000256" key="2">
    <source>
        <dbReference type="ARBA" id="ARBA00006411"/>
    </source>
</evidence>
<evidence type="ECO:0000313" key="6">
    <source>
        <dbReference type="Proteomes" id="UP001500653"/>
    </source>
</evidence>
<dbReference type="Pfam" id="PF14011">
    <property type="entry name" value="ESX-1_EspG"/>
    <property type="match status" value="1"/>
</dbReference>
<comment type="caution">
    <text evidence="5">The sequence shown here is derived from an EMBL/GenBank/DDBJ whole genome shotgun (WGS) entry which is preliminary data.</text>
</comment>
<comment type="subcellular location">
    <subcellularLocation>
        <location evidence="1">Cytoplasm</location>
    </subcellularLocation>
</comment>
<keyword evidence="3" id="KW-0963">Cytoplasm</keyword>
<comment type="similarity">
    <text evidence="2">Belongs to the EspG family.</text>
</comment>
<protein>
    <submittedName>
        <fullName evidence="5">ESX secretion-associated protein EspG</fullName>
    </submittedName>
</protein>
<keyword evidence="4" id="KW-0143">Chaperone</keyword>
<sequence>MLEHQEILRTRTLVRLLQRAGTEPHPTIEKGATWYSRDVLQQLDAEVHAELARVGLANDSGVHPDLLATVEAIAHPELEFYGWISSLNDGAPVDLSVLAGSGRGEAFTLVNNEAAGVVVLASVPARELLDAFLLQLPQQAPANSPTISVPKATVEGRARPAANEDMPLMRSNVPDAAQQDVTEFKRIIGLERTGGGQLYVAARYRSGQRQRAEKPVTYLDTVEGRWLVEETPGAGEPMLAAAPATPDLLRTRLREAQSTLAG</sequence>
<evidence type="ECO:0000256" key="3">
    <source>
        <dbReference type="ARBA" id="ARBA00022490"/>
    </source>
</evidence>
<dbReference type="InterPro" id="IPR025734">
    <property type="entry name" value="EspG"/>
</dbReference>
<evidence type="ECO:0000256" key="1">
    <source>
        <dbReference type="ARBA" id="ARBA00004496"/>
    </source>
</evidence>
<dbReference type="RefSeq" id="WP_253864216.1">
    <property type="nucleotide sequence ID" value="NZ_BAAALN010000018.1"/>
</dbReference>
<dbReference type="EMBL" id="BAAALN010000018">
    <property type="protein sequence ID" value="GAA1250458.1"/>
    <property type="molecule type" value="Genomic_DNA"/>
</dbReference>
<dbReference type="Proteomes" id="UP001500653">
    <property type="component" value="Unassembled WGS sequence"/>
</dbReference>
<keyword evidence="6" id="KW-1185">Reference proteome</keyword>